<sequence length="397" mass="44472">MCWYEEIEEPSSSVRIIQRRRVYRELPSTPTYYYSYNSPCYRLVTRSPSPSPRYSRSSYTTITRTRRHTRSFEVIPERNRSLSIRSAKKDGKDKSSNRHRFSMTTLRGYQQPELSKKLYRIIKNENSVIGAYESAGRERVSIASQLSDWGEATGDESVSDISDKLGVLLSEIGEQEDIFAQNLEEYRGVLKQIRNTESSVQPSRDSRNKISDEIQKLKYKDPSNTKLVTLEQELVRAEAQNLVAEAQLSNVTRQKVKEAFDVHTAAIIERAEKQIILAQHARRLVNLLDDTPIVPGDAVKPYEQSTAARDILNDAEGDLRAWEPSIYPITSNASEIGQNLVPKPEAVAAGQQPEVAPVADGVGATETEARPAVEPEALGNRESVATDPNESATIATA</sequence>
<feature type="region of interest" description="Disordered" evidence="3">
    <location>
        <begin position="347"/>
        <end position="397"/>
    </location>
</feature>
<dbReference type="PANTHER" id="PTHR31962">
    <property type="entry name" value="SPHINGOLIPID LONG CHAIN BASE-RESPONSIVE PROTEIN PIL1"/>
    <property type="match status" value="1"/>
</dbReference>
<organism evidence="4 5">
    <name type="scientific">Talaromyces amestolkiae</name>
    <dbReference type="NCBI Taxonomy" id="1196081"/>
    <lineage>
        <taxon>Eukaryota</taxon>
        <taxon>Fungi</taxon>
        <taxon>Dikarya</taxon>
        <taxon>Ascomycota</taxon>
        <taxon>Pezizomycotina</taxon>
        <taxon>Eurotiomycetes</taxon>
        <taxon>Eurotiomycetidae</taxon>
        <taxon>Eurotiales</taxon>
        <taxon>Trichocomaceae</taxon>
        <taxon>Talaromyces</taxon>
        <taxon>Talaromyces sect. Talaromyces</taxon>
    </lineage>
</organism>
<dbReference type="STRING" id="1196081.A0A364KWY2"/>
<comment type="caution">
    <text evidence="4">The sequence shown here is derived from an EMBL/GenBank/DDBJ whole genome shotgun (WGS) entry which is preliminary data.</text>
</comment>
<evidence type="ECO:0000256" key="1">
    <source>
        <dbReference type="ARBA" id="ARBA00022553"/>
    </source>
</evidence>
<dbReference type="OrthoDB" id="5599269at2759"/>
<evidence type="ECO:0008006" key="6">
    <source>
        <dbReference type="Google" id="ProtNLM"/>
    </source>
</evidence>
<keyword evidence="2" id="KW-0175">Coiled coil</keyword>
<dbReference type="GO" id="GO:0070941">
    <property type="term" value="P:eisosome assembly"/>
    <property type="evidence" value="ECO:0007669"/>
    <property type="project" value="TreeGrafter"/>
</dbReference>
<dbReference type="FunFam" id="1.20.1270.60:FF:000005">
    <property type="entry name" value="Sphingolipid long chain base-responsive pil1"/>
    <property type="match status" value="1"/>
</dbReference>
<name>A0A364KWY2_TALAM</name>
<accession>A0A364KWY2</accession>
<reference evidence="4 5" key="1">
    <citation type="journal article" date="2017" name="Biotechnol. Biofuels">
        <title>Differential beta-glucosidase expression as a function of carbon source availability in Talaromyces amestolkiae: a genomic and proteomic approach.</title>
        <authorList>
            <person name="de Eugenio L.I."/>
            <person name="Mendez-Liter J.A."/>
            <person name="Nieto-Dominguez M."/>
            <person name="Alonso L."/>
            <person name="Gil-Munoz J."/>
            <person name="Barriuso J."/>
            <person name="Prieto A."/>
            <person name="Martinez M.J."/>
        </authorList>
    </citation>
    <scope>NUCLEOTIDE SEQUENCE [LARGE SCALE GENOMIC DNA]</scope>
    <source>
        <strain evidence="4 5">CIB</strain>
    </source>
</reference>
<keyword evidence="1" id="KW-0597">Phosphoprotein</keyword>
<evidence type="ECO:0000313" key="4">
    <source>
        <dbReference type="EMBL" id="RAO68067.1"/>
    </source>
</evidence>
<dbReference type="GO" id="GO:0005886">
    <property type="term" value="C:plasma membrane"/>
    <property type="evidence" value="ECO:0007669"/>
    <property type="project" value="TreeGrafter"/>
</dbReference>
<dbReference type="GeneID" id="63793295"/>
<dbReference type="Gene3D" id="1.20.1270.60">
    <property type="entry name" value="Arfaptin homology (AH) domain/BAR domain"/>
    <property type="match status" value="1"/>
</dbReference>
<evidence type="ECO:0000313" key="5">
    <source>
        <dbReference type="Proteomes" id="UP000249363"/>
    </source>
</evidence>
<dbReference type="PANTHER" id="PTHR31962:SF4">
    <property type="entry name" value="PRIMARY COMPONENT OF EISOSOMES (EUROFUNG)"/>
    <property type="match status" value="1"/>
</dbReference>
<feature type="compositionally biased region" description="Polar residues" evidence="3">
    <location>
        <begin position="386"/>
        <end position="397"/>
    </location>
</feature>
<dbReference type="GO" id="GO:0006897">
    <property type="term" value="P:endocytosis"/>
    <property type="evidence" value="ECO:0007669"/>
    <property type="project" value="TreeGrafter"/>
</dbReference>
<dbReference type="InterPro" id="IPR027267">
    <property type="entry name" value="AH/BAR_dom_sf"/>
</dbReference>
<dbReference type="GO" id="GO:0008289">
    <property type="term" value="F:lipid binding"/>
    <property type="evidence" value="ECO:0007669"/>
    <property type="project" value="TreeGrafter"/>
</dbReference>
<evidence type="ECO:0000256" key="2">
    <source>
        <dbReference type="SAM" id="Coils"/>
    </source>
</evidence>
<protein>
    <recommendedName>
        <fullName evidence="6">Sphingolipid long chain base-responsive protein LSP1</fullName>
    </recommendedName>
</protein>
<dbReference type="Pfam" id="PF13805">
    <property type="entry name" value="Pil1"/>
    <property type="match status" value="1"/>
</dbReference>
<dbReference type="InterPro" id="IPR028245">
    <property type="entry name" value="PIL1/LSP1"/>
</dbReference>
<dbReference type="RefSeq" id="XP_040732583.1">
    <property type="nucleotide sequence ID" value="XM_040876406.1"/>
</dbReference>
<keyword evidence="5" id="KW-1185">Reference proteome</keyword>
<gene>
    <name evidence="4" type="ORF">BHQ10_004079</name>
</gene>
<dbReference type="AlphaFoldDB" id="A0A364KWY2"/>
<dbReference type="EMBL" id="MIKG01000006">
    <property type="protein sequence ID" value="RAO68067.1"/>
    <property type="molecule type" value="Genomic_DNA"/>
</dbReference>
<evidence type="ECO:0000256" key="3">
    <source>
        <dbReference type="SAM" id="MobiDB-lite"/>
    </source>
</evidence>
<proteinExistence type="predicted"/>
<feature type="coiled-coil region" evidence="2">
    <location>
        <begin position="227"/>
        <end position="254"/>
    </location>
</feature>
<dbReference type="GO" id="GO:0036286">
    <property type="term" value="C:eisosome filament"/>
    <property type="evidence" value="ECO:0007669"/>
    <property type="project" value="TreeGrafter"/>
</dbReference>
<dbReference type="Proteomes" id="UP000249363">
    <property type="component" value="Unassembled WGS sequence"/>
</dbReference>